<dbReference type="EMBL" id="BFAA01006383">
    <property type="protein sequence ID" value="GCB61357.1"/>
    <property type="molecule type" value="Genomic_DNA"/>
</dbReference>
<proteinExistence type="predicted"/>
<evidence type="ECO:0000313" key="10">
    <source>
        <dbReference type="Proteomes" id="UP000288216"/>
    </source>
</evidence>
<evidence type="ECO:0000259" key="7">
    <source>
        <dbReference type="Pfam" id="PF23347"/>
    </source>
</evidence>
<dbReference type="Proteomes" id="UP000288216">
    <property type="component" value="Unassembled WGS sequence"/>
</dbReference>
<dbReference type="InterPro" id="IPR059141">
    <property type="entry name" value="Beta-prop_Nup120_160"/>
</dbReference>
<evidence type="ECO:0000259" key="5">
    <source>
        <dbReference type="Pfam" id="PF11715"/>
    </source>
</evidence>
<keyword evidence="2" id="KW-0813">Transport</keyword>
<evidence type="ECO:0000259" key="8">
    <source>
        <dbReference type="Pfam" id="PF23354"/>
    </source>
</evidence>
<feature type="domain" description="Nucleoporin Nup120/160 beta-propeller" evidence="5">
    <location>
        <begin position="61"/>
        <end position="438"/>
    </location>
</feature>
<dbReference type="InterPro" id="IPR056535">
    <property type="entry name" value="TPR_NUP160_M"/>
</dbReference>
<keyword evidence="10" id="KW-1185">Reference proteome</keyword>
<organism evidence="9 10">
    <name type="scientific">Scyliorhinus torazame</name>
    <name type="common">Cloudy catshark</name>
    <name type="synonym">Catulus torazame</name>
    <dbReference type="NCBI Taxonomy" id="75743"/>
    <lineage>
        <taxon>Eukaryota</taxon>
        <taxon>Metazoa</taxon>
        <taxon>Chordata</taxon>
        <taxon>Craniata</taxon>
        <taxon>Vertebrata</taxon>
        <taxon>Chondrichthyes</taxon>
        <taxon>Elasmobranchii</taxon>
        <taxon>Galeomorphii</taxon>
        <taxon>Galeoidea</taxon>
        <taxon>Carcharhiniformes</taxon>
        <taxon>Scyliorhinidae</taxon>
        <taxon>Scyliorhinus</taxon>
    </lineage>
</organism>
<protein>
    <submittedName>
        <fullName evidence="9">Uncharacterized protein</fullName>
    </submittedName>
</protein>
<dbReference type="InterPro" id="IPR056547">
    <property type="entry name" value="NUP160_helical"/>
</dbReference>
<name>A0A401NKI4_SCYTO</name>
<evidence type="ECO:0000256" key="1">
    <source>
        <dbReference type="ARBA" id="ARBA00004123"/>
    </source>
</evidence>
<comment type="subcellular location">
    <subcellularLocation>
        <location evidence="1">Nucleus</location>
    </subcellularLocation>
</comment>
<evidence type="ECO:0000256" key="3">
    <source>
        <dbReference type="ARBA" id="ARBA00023242"/>
    </source>
</evidence>
<evidence type="ECO:0000259" key="6">
    <source>
        <dbReference type="Pfam" id="PF23345"/>
    </source>
</evidence>
<dbReference type="PANTHER" id="PTHR21286:SF0">
    <property type="entry name" value="NUCLEAR PORE COMPLEX PROTEIN NUP160"/>
    <property type="match status" value="1"/>
</dbReference>
<evidence type="ECO:0000256" key="2">
    <source>
        <dbReference type="ARBA" id="ARBA00022448"/>
    </source>
</evidence>
<feature type="domain" description="NUP160 middle TPR" evidence="8">
    <location>
        <begin position="784"/>
        <end position="953"/>
    </location>
</feature>
<keyword evidence="4" id="KW-0175">Coiled coil</keyword>
<dbReference type="Pfam" id="PF23345">
    <property type="entry name" value="NUP160_helical"/>
    <property type="match status" value="1"/>
</dbReference>
<dbReference type="Pfam" id="PF23354">
    <property type="entry name" value="TPR_NUP160_120_M"/>
    <property type="match status" value="1"/>
</dbReference>
<dbReference type="Pfam" id="PF11715">
    <property type="entry name" value="Beta-prop_Nup120_160"/>
    <property type="match status" value="1"/>
</dbReference>
<dbReference type="AlphaFoldDB" id="A0A401NKI4"/>
<reference evidence="9 10" key="1">
    <citation type="journal article" date="2018" name="Nat. Ecol. Evol.">
        <title>Shark genomes provide insights into elasmobranch evolution and the origin of vertebrates.</title>
        <authorList>
            <person name="Hara Y"/>
            <person name="Yamaguchi K"/>
            <person name="Onimaru K"/>
            <person name="Kadota M"/>
            <person name="Koyanagi M"/>
            <person name="Keeley SD"/>
            <person name="Tatsumi K"/>
            <person name="Tanaka K"/>
            <person name="Motone F"/>
            <person name="Kageyama Y"/>
            <person name="Nozu R"/>
            <person name="Adachi N"/>
            <person name="Nishimura O"/>
            <person name="Nakagawa R"/>
            <person name="Tanegashima C"/>
            <person name="Kiyatake I"/>
            <person name="Matsumoto R"/>
            <person name="Murakumo K"/>
            <person name="Nishida K"/>
            <person name="Terakita A"/>
            <person name="Kuratani S"/>
            <person name="Sato K"/>
            <person name="Hyodo S Kuraku.S."/>
        </authorList>
    </citation>
    <scope>NUCLEOTIDE SEQUENCE [LARGE SCALE GENOMIC DNA]</scope>
</reference>
<evidence type="ECO:0000256" key="4">
    <source>
        <dbReference type="SAM" id="Coils"/>
    </source>
</evidence>
<sequence length="1265" mass="143502">MAAVCERSLLEIGNLQRDFPAWREVRAELGVNAVPGVKYSDSAGGFFYEDSGKLQSVTRNRFIHWTSSGDTLHLMEQSLDTNLLNNTVRIKFLNCHVLPGGVHVHETHDRVTLLILTNQTVHRIVLPHPSRMYRSELISEGHIQSIFTDIGKLNFRDPANSFLIPGIQGHSTNSTASATWLNSDGEALLALPSWSGGILIIQLPEQDTTGSLISLELKQSSVMQRLLTGWMSTAIRGDQGPSDLPVSLAVQLVEHDAFIFALCQDHKLRLWSYKDQICLMVADLLIFMPASKELRHTISLGHKLRLAYSSSGFFLGVYLHCPKRGQFCVFQLVSCIESNRYSLDHISTLFSTQETLVDFALTPTDIWALWQDEDNQSNVRYINFEHNNAGQWNQVFTEPVADEELHIPEDRDPKEAYLEYLFAPGRFTAQALLKALQIQNSVTEYEFSQEVYRQLQVEFWSKFYACSLQYQEALARPLALLVNARTNMVCLLKKGFISFFFPCLTIDHLYMSSDECLFLEDECSLTDDPDVARDLHRLVQCLRLVGDSITLEMASLMETAVSHLHPPEKAAEQILEYLLARDTETHMELQSKLQDIRNPGNIIQLLLREMDHEGDLDIGDVQPLHIRMNMAQFYGSNVAINIVCQAAYHMSMTRFLICRDLLILEQLMLHLGDSVNLGAGGYLLQLQQDLIPRTSLLVCSYYVVRWASRSLASVVPIDTLESNLRQLSVLELTDANALTSQRPATGPRTVLQEYVRLLQPWCEVNVGSRRFVLGQCYLSTGEGQKVLRLLEDMALPELVLQLAAIAVTEARDDWKILAALWTKIFKHHLDLGHNHQAYESLTQNPDSSRQLDCLRQLVVVLCERSQLQDLVEFPYINLHDEVVGIIESRARAVDLLTHNYYELLYAFHVQRHNFRKAGTVMFEYGMRLGREVRTLDGLQKQVNCYLVGINCLRQIRPEYAWIVRPAAGAMYERPGASPKRNHDGEHTVTQICQQIDIVELKNLEKEFVLARTRLLLAKHDPASAAIAGSASAEEMVALLVQVGLFDAAASLCQTFKLSLTPIFEGLSFKCIKLQFMGEAAQSAAWDWLKTNQIPSVVATKESSATDEAWRLLSSYLDRYQSQSSQYHRCVINKLLSHGVPLPNWLINSYKKVDVAGLLRLYLNYDLLEEAVDLVLEYIDALMGKGHQYFGIERSLSATAPPVWLPYTAIDQLLQALGEMQSNMNNVRLCDRLRRRLADYHQQVDQTTSDMNSYRRQQQFEDGANL</sequence>
<feature type="coiled-coil region" evidence="4">
    <location>
        <begin position="1229"/>
        <end position="1256"/>
    </location>
</feature>
<dbReference type="Pfam" id="PF23347">
    <property type="entry name" value="TPR_Nup160_C"/>
    <property type="match status" value="1"/>
</dbReference>
<dbReference type="InterPro" id="IPR021717">
    <property type="entry name" value="Nucleoporin_Nup160"/>
</dbReference>
<accession>A0A401NKI4</accession>
<keyword evidence="3" id="KW-0539">Nucleus</keyword>
<dbReference type="InterPro" id="IPR056536">
    <property type="entry name" value="TPR_NUP160_C"/>
</dbReference>
<dbReference type="PANTHER" id="PTHR21286">
    <property type="entry name" value="NUCLEAR PORE COMPLEX PROTEIN NUP160"/>
    <property type="match status" value="1"/>
</dbReference>
<gene>
    <name evidence="9" type="ORF">scyTo_0012901</name>
</gene>
<evidence type="ECO:0000313" key="9">
    <source>
        <dbReference type="EMBL" id="GCB61357.1"/>
    </source>
</evidence>
<feature type="domain" description="NUP160 helical" evidence="6">
    <location>
        <begin position="528"/>
        <end position="753"/>
    </location>
</feature>
<dbReference type="GO" id="GO:0005643">
    <property type="term" value="C:nuclear pore"/>
    <property type="evidence" value="ECO:0007669"/>
    <property type="project" value="TreeGrafter"/>
</dbReference>
<comment type="caution">
    <text evidence="9">The sequence shown here is derived from an EMBL/GenBank/DDBJ whole genome shotgun (WGS) entry which is preliminary data.</text>
</comment>
<dbReference type="OMA" id="LEPWCEW"/>
<dbReference type="STRING" id="75743.A0A401NKI4"/>
<dbReference type="GO" id="GO:0017056">
    <property type="term" value="F:structural constituent of nuclear pore"/>
    <property type="evidence" value="ECO:0007669"/>
    <property type="project" value="TreeGrafter"/>
</dbReference>
<dbReference type="OrthoDB" id="67716at2759"/>
<feature type="domain" description="NUP160 C-terminal TPR" evidence="7">
    <location>
        <begin position="999"/>
        <end position="1253"/>
    </location>
</feature>